<gene>
    <name evidence="3" type="ORF">FHR20_003704</name>
</gene>
<comment type="caution">
    <text evidence="3">The sequence shown here is derived from an EMBL/GenBank/DDBJ whole genome shotgun (WGS) entry which is preliminary data.</text>
</comment>
<evidence type="ECO:0000256" key="2">
    <source>
        <dbReference type="SAM" id="Phobius"/>
    </source>
</evidence>
<feature type="transmembrane region" description="Helical" evidence="2">
    <location>
        <begin position="55"/>
        <end position="77"/>
    </location>
</feature>
<proteinExistence type="predicted"/>
<dbReference type="EMBL" id="JAASQV010000004">
    <property type="protein sequence ID" value="NIJ66728.1"/>
    <property type="molecule type" value="Genomic_DNA"/>
</dbReference>
<reference evidence="3 4" key="1">
    <citation type="submission" date="2020-03" db="EMBL/GenBank/DDBJ databases">
        <title>Genomic Encyclopedia of Type Strains, Phase IV (KMG-IV): sequencing the most valuable type-strain genomes for metagenomic binning, comparative biology and taxonomic classification.</title>
        <authorList>
            <person name="Goeker M."/>
        </authorList>
    </citation>
    <scope>NUCLEOTIDE SEQUENCE [LARGE SCALE GENOMIC DNA]</scope>
    <source>
        <strain evidence="3 4">DSM 4733</strain>
    </source>
</reference>
<evidence type="ECO:0000313" key="4">
    <source>
        <dbReference type="Proteomes" id="UP000564677"/>
    </source>
</evidence>
<dbReference type="RefSeq" id="WP_167301043.1">
    <property type="nucleotide sequence ID" value="NZ_JAASQV010000004.1"/>
</dbReference>
<feature type="region of interest" description="Disordered" evidence="1">
    <location>
        <begin position="330"/>
        <end position="352"/>
    </location>
</feature>
<keyword evidence="2" id="KW-1133">Transmembrane helix</keyword>
<dbReference type="Proteomes" id="UP000564677">
    <property type="component" value="Unassembled WGS sequence"/>
</dbReference>
<organism evidence="3 4">
    <name type="scientific">Sphingomonas leidyi</name>
    <dbReference type="NCBI Taxonomy" id="68569"/>
    <lineage>
        <taxon>Bacteria</taxon>
        <taxon>Pseudomonadati</taxon>
        <taxon>Pseudomonadota</taxon>
        <taxon>Alphaproteobacteria</taxon>
        <taxon>Sphingomonadales</taxon>
        <taxon>Sphingomonadaceae</taxon>
        <taxon>Sphingomonas</taxon>
    </lineage>
</organism>
<sequence>MNLPLAPLIAAVAGGLAALGVAMIPVPALEALVMDSGLPSILAAAEPPLGATARLAVALGTGAFVGAFMWLSAFILLGSRGLTIGEAEDIALDPEEVPLPVLRRADAHPDAPPRPPLLATRDLGRPFLEIRAATPAPPAPAPEDEHIDFDAIFPPRAITPPKAPEPVAQAPEPVMVPLAPVAVAAPEPVIAVPEVSEAYPEQAAIAAPEPIAEAPEGRESRDVHARARQPLAEQELPVDFDQPLSAFDPQAIPAVPKPAPVPLAPLRRAPRPSIFDESERFEIFELTPAVRRHVPEPAAEAPVLPPRGERIVRPETDASIHALLERLERGVADKGLAPATPPTSKQHERGLEEALVTLRNLARRTA</sequence>
<accession>A0A7X5V2R9</accession>
<dbReference type="AlphaFoldDB" id="A0A7X5V2R9"/>
<evidence type="ECO:0000256" key="1">
    <source>
        <dbReference type="SAM" id="MobiDB-lite"/>
    </source>
</evidence>
<evidence type="ECO:0000313" key="3">
    <source>
        <dbReference type="EMBL" id="NIJ66728.1"/>
    </source>
</evidence>
<keyword evidence="4" id="KW-1185">Reference proteome</keyword>
<keyword evidence="2" id="KW-0812">Transmembrane</keyword>
<protein>
    <submittedName>
        <fullName evidence="3">Uncharacterized protein</fullName>
    </submittedName>
</protein>
<name>A0A7X5V2R9_9SPHN</name>
<keyword evidence="2" id="KW-0472">Membrane</keyword>